<dbReference type="GO" id="GO:0007165">
    <property type="term" value="P:signal transduction"/>
    <property type="evidence" value="ECO:0007669"/>
    <property type="project" value="InterPro"/>
</dbReference>
<keyword evidence="3" id="KW-0472">Membrane</keyword>
<dbReference type="InterPro" id="IPR001610">
    <property type="entry name" value="PAC"/>
</dbReference>
<feature type="domain" description="GGDEF" evidence="7">
    <location>
        <begin position="583"/>
        <end position="716"/>
    </location>
</feature>
<dbReference type="InterPro" id="IPR029787">
    <property type="entry name" value="Nucleotide_cyclase"/>
</dbReference>
<dbReference type="Pfam" id="PF13426">
    <property type="entry name" value="PAS_9"/>
    <property type="match status" value="1"/>
</dbReference>
<dbReference type="SMART" id="SM00091">
    <property type="entry name" value="PAS"/>
    <property type="match status" value="1"/>
</dbReference>
<dbReference type="CDD" id="cd06225">
    <property type="entry name" value="HAMP"/>
    <property type="match status" value="1"/>
</dbReference>
<accession>A0A3S0KKT3</accession>
<evidence type="ECO:0000256" key="3">
    <source>
        <dbReference type="SAM" id="Phobius"/>
    </source>
</evidence>
<evidence type="ECO:0000259" key="6">
    <source>
        <dbReference type="PROSITE" id="PS50885"/>
    </source>
</evidence>
<dbReference type="PANTHER" id="PTHR46663">
    <property type="entry name" value="DIGUANYLATE CYCLASE DGCT-RELATED"/>
    <property type="match status" value="1"/>
</dbReference>
<evidence type="ECO:0000313" key="8">
    <source>
        <dbReference type="EMBL" id="RTR32747.1"/>
    </source>
</evidence>
<dbReference type="CDD" id="cd01949">
    <property type="entry name" value="GGDEF"/>
    <property type="match status" value="1"/>
</dbReference>
<feature type="domain" description="PAC" evidence="5">
    <location>
        <begin position="497"/>
        <end position="551"/>
    </location>
</feature>
<dbReference type="AlphaFoldDB" id="A0A3S0KKT3"/>
<evidence type="ECO:0000259" key="7">
    <source>
        <dbReference type="PROSITE" id="PS50887"/>
    </source>
</evidence>
<evidence type="ECO:0000259" key="5">
    <source>
        <dbReference type="PROSITE" id="PS50113"/>
    </source>
</evidence>
<dbReference type="SUPFAM" id="SSF55785">
    <property type="entry name" value="PYP-like sensor domain (PAS domain)"/>
    <property type="match status" value="1"/>
</dbReference>
<evidence type="ECO:0000259" key="4">
    <source>
        <dbReference type="PROSITE" id="PS50112"/>
    </source>
</evidence>
<protein>
    <submittedName>
        <fullName evidence="8">Diguanylate cyclase</fullName>
    </submittedName>
</protein>
<keyword evidence="9" id="KW-1185">Reference proteome</keyword>
<feature type="transmembrane region" description="Helical" evidence="3">
    <location>
        <begin position="328"/>
        <end position="346"/>
    </location>
</feature>
<keyword evidence="2" id="KW-0175">Coiled coil</keyword>
<dbReference type="Gene3D" id="6.10.340.10">
    <property type="match status" value="1"/>
</dbReference>
<keyword evidence="3" id="KW-0812">Transmembrane</keyword>
<dbReference type="NCBIfam" id="TIGR00229">
    <property type="entry name" value="sensory_box"/>
    <property type="match status" value="1"/>
</dbReference>
<name>A0A3S0KKT3_9GAMM</name>
<comment type="cofactor">
    <cofactor evidence="1">
        <name>Mg(2+)</name>
        <dbReference type="ChEBI" id="CHEBI:18420"/>
    </cofactor>
</comment>
<dbReference type="GO" id="GO:0003824">
    <property type="term" value="F:catalytic activity"/>
    <property type="evidence" value="ECO:0007669"/>
    <property type="project" value="UniProtKB-ARBA"/>
</dbReference>
<keyword evidence="3" id="KW-1133">Transmembrane helix</keyword>
<feature type="domain" description="HAMP" evidence="6">
    <location>
        <begin position="348"/>
        <end position="400"/>
    </location>
</feature>
<dbReference type="Proteomes" id="UP000282060">
    <property type="component" value="Unassembled WGS sequence"/>
</dbReference>
<dbReference type="PROSITE" id="PS50885">
    <property type="entry name" value="HAMP"/>
    <property type="match status" value="1"/>
</dbReference>
<dbReference type="InterPro" id="IPR000014">
    <property type="entry name" value="PAS"/>
</dbReference>
<dbReference type="SMART" id="SM00267">
    <property type="entry name" value="GGDEF"/>
    <property type="match status" value="1"/>
</dbReference>
<dbReference type="CDD" id="cd00130">
    <property type="entry name" value="PAS"/>
    <property type="match status" value="1"/>
</dbReference>
<dbReference type="GO" id="GO:0016020">
    <property type="term" value="C:membrane"/>
    <property type="evidence" value="ECO:0007669"/>
    <property type="project" value="InterPro"/>
</dbReference>
<dbReference type="OrthoDB" id="766410at2"/>
<proteinExistence type="predicted"/>
<feature type="coiled-coil region" evidence="2">
    <location>
        <begin position="392"/>
        <end position="419"/>
    </location>
</feature>
<dbReference type="SMART" id="SM00086">
    <property type="entry name" value="PAC"/>
    <property type="match status" value="1"/>
</dbReference>
<reference evidence="8 9" key="1">
    <citation type="submission" date="2018-12" db="EMBL/GenBank/DDBJ databases">
        <authorList>
            <person name="Yu L."/>
        </authorList>
    </citation>
    <scope>NUCLEOTIDE SEQUENCE [LARGE SCALE GENOMIC DNA]</scope>
    <source>
        <strain evidence="8 9">HAW-EB5</strain>
    </source>
</reference>
<dbReference type="SUPFAM" id="SSF158472">
    <property type="entry name" value="HAMP domain-like"/>
    <property type="match status" value="1"/>
</dbReference>
<dbReference type="InterPro" id="IPR043128">
    <property type="entry name" value="Rev_trsase/Diguanyl_cyclase"/>
</dbReference>
<feature type="domain" description="PAS" evidence="4">
    <location>
        <begin position="426"/>
        <end position="497"/>
    </location>
</feature>
<evidence type="ECO:0000256" key="2">
    <source>
        <dbReference type="SAM" id="Coils"/>
    </source>
</evidence>
<evidence type="ECO:0000313" key="9">
    <source>
        <dbReference type="Proteomes" id="UP000282060"/>
    </source>
</evidence>
<dbReference type="PANTHER" id="PTHR46663:SF3">
    <property type="entry name" value="SLL0267 PROTEIN"/>
    <property type="match status" value="1"/>
</dbReference>
<organism evidence="8 9">
    <name type="scientific">Shewanella atlantica</name>
    <dbReference type="NCBI Taxonomy" id="271099"/>
    <lineage>
        <taxon>Bacteria</taxon>
        <taxon>Pseudomonadati</taxon>
        <taxon>Pseudomonadota</taxon>
        <taxon>Gammaproteobacteria</taxon>
        <taxon>Alteromonadales</taxon>
        <taxon>Shewanellaceae</taxon>
        <taxon>Shewanella</taxon>
    </lineage>
</organism>
<dbReference type="PROSITE" id="PS50113">
    <property type="entry name" value="PAC"/>
    <property type="match status" value="1"/>
</dbReference>
<dbReference type="InterPro" id="IPR000700">
    <property type="entry name" value="PAS-assoc_C"/>
</dbReference>
<dbReference type="PROSITE" id="PS50887">
    <property type="entry name" value="GGDEF"/>
    <property type="match status" value="1"/>
</dbReference>
<evidence type="ECO:0000256" key="1">
    <source>
        <dbReference type="ARBA" id="ARBA00001946"/>
    </source>
</evidence>
<dbReference type="FunFam" id="3.30.70.270:FF:000001">
    <property type="entry name" value="Diguanylate cyclase domain protein"/>
    <property type="match status" value="1"/>
</dbReference>
<dbReference type="Pfam" id="PF00672">
    <property type="entry name" value="HAMP"/>
    <property type="match status" value="1"/>
</dbReference>
<dbReference type="EMBL" id="RXNV01000003">
    <property type="protein sequence ID" value="RTR32747.1"/>
    <property type="molecule type" value="Genomic_DNA"/>
</dbReference>
<dbReference type="InterPro" id="IPR003660">
    <property type="entry name" value="HAMP_dom"/>
</dbReference>
<gene>
    <name evidence="8" type="ORF">EKG39_10255</name>
</gene>
<dbReference type="InterPro" id="IPR052163">
    <property type="entry name" value="DGC-Regulatory_Protein"/>
</dbReference>
<dbReference type="Gene3D" id="3.30.450.20">
    <property type="entry name" value="PAS domain"/>
    <property type="match status" value="1"/>
</dbReference>
<dbReference type="InterPro" id="IPR035965">
    <property type="entry name" value="PAS-like_dom_sf"/>
</dbReference>
<feature type="transmembrane region" description="Helical" evidence="3">
    <location>
        <begin position="46"/>
        <end position="68"/>
    </location>
</feature>
<comment type="caution">
    <text evidence="8">The sequence shown here is derived from an EMBL/GenBank/DDBJ whole genome shotgun (WGS) entry which is preliminary data.</text>
</comment>
<dbReference type="NCBIfam" id="TIGR00254">
    <property type="entry name" value="GGDEF"/>
    <property type="match status" value="1"/>
</dbReference>
<dbReference type="SUPFAM" id="SSF55073">
    <property type="entry name" value="Nucleotide cyclase"/>
    <property type="match status" value="1"/>
</dbReference>
<dbReference type="PROSITE" id="PS50112">
    <property type="entry name" value="PAS"/>
    <property type="match status" value="1"/>
</dbReference>
<dbReference type="Gene3D" id="3.30.70.270">
    <property type="match status" value="1"/>
</dbReference>
<sequence length="719" mass="81184">MVVATQIEHWIGLNRHLMNTIRNLPEMNRLPTGSKLTKYFPFTKKIGYKLTGSFLVAILFVLGVGLFFNLKMVQSNYSHLIHSEFHGILDAHEFAIKQFVTASETWSKHLADENELKEILTRSELSVENVEHFFMEHEVVFFENTFVNLLDNKGKVIYCSHQCDYLGNSFLGVELIRQVTRSLMTKSAIVGDSNKFAFYAASPVFKKGSMTESIGFVIVGKIIDDNYLADIQLGDDDIEMAIVRDRAVMASTIKIDGEPLIDIPLPYLEYLQLLKKTDSIIEIKFLKQKYFVTAKDLVQMSGGMPGSILLLKPRKELESIESALFSQYVYLTLLSVVIIMVLGTVITRRLLSPVLNLTKASIEVASGKLGIRAEIQSNDEFALLANNFNAMLVTIEEQHSFIQKQNESLEERVEERTQDLHLVMNDLKKLTVAVEKSPVGMLITDSTGIIEYVNPMFTELSGYSREEAVGQTPLILQSEHTSEDKIKQLCQQVSQGHSWRGEFLNKTSNEQLLWHRVLITPITNEDGLISHYLGSIEDITEKKESEEKLIQQATFDTLTQLPNRFLAEYRLNQTLSAAQRDGKKGALLFLDLDNFKEVNDTHGHHVGDELLKKVAALMNNAVRKEDTVARLGGDEFLVILNHIQKREDVESVADKIIKLVARGDLVENCSTKVSASIGIAIFPDDATKAKKLMQKADTAMYVAKKQGKSRFSFFRDEDN</sequence>
<dbReference type="SMART" id="SM00304">
    <property type="entry name" value="HAMP"/>
    <property type="match status" value="1"/>
</dbReference>
<dbReference type="InterPro" id="IPR000160">
    <property type="entry name" value="GGDEF_dom"/>
</dbReference>
<dbReference type="Pfam" id="PF00990">
    <property type="entry name" value="GGDEF"/>
    <property type="match status" value="1"/>
</dbReference>